<dbReference type="SMART" id="SM00893">
    <property type="entry name" value="ETF"/>
    <property type="match status" value="1"/>
</dbReference>
<dbReference type="RefSeq" id="WP_092230820.1">
    <property type="nucleotide sequence ID" value="NZ_FNLL01000002.1"/>
</dbReference>
<dbReference type="PANTHER" id="PTHR21294">
    <property type="entry name" value="ELECTRON TRANSFER FLAVOPROTEIN BETA-SUBUNIT"/>
    <property type="match status" value="1"/>
</dbReference>
<dbReference type="InterPro" id="IPR012255">
    <property type="entry name" value="ETF_b"/>
</dbReference>
<accession>A0A1H2DZT8</accession>
<dbReference type="GO" id="GO:0009055">
    <property type="term" value="F:electron transfer activity"/>
    <property type="evidence" value="ECO:0007669"/>
    <property type="project" value="InterPro"/>
</dbReference>
<keyword evidence="1" id="KW-0249">Electron transport</keyword>
<reference evidence="4" key="1">
    <citation type="submission" date="2016-10" db="EMBL/GenBank/DDBJ databases">
        <authorList>
            <person name="Varghese N."/>
            <person name="Submissions S."/>
        </authorList>
    </citation>
    <scope>NUCLEOTIDE SEQUENCE [LARGE SCALE GENOMIC DNA]</scope>
    <source>
        <strain evidence="4">DSM 3384</strain>
    </source>
</reference>
<organism evidence="3 4">
    <name type="scientific">Desulfobacula phenolica</name>
    <dbReference type="NCBI Taxonomy" id="90732"/>
    <lineage>
        <taxon>Bacteria</taxon>
        <taxon>Pseudomonadati</taxon>
        <taxon>Thermodesulfobacteriota</taxon>
        <taxon>Desulfobacteria</taxon>
        <taxon>Desulfobacterales</taxon>
        <taxon>Desulfobacteraceae</taxon>
        <taxon>Desulfobacula</taxon>
    </lineage>
</organism>
<protein>
    <submittedName>
        <fullName evidence="3">Electron transfer flavoprotein beta subunit</fullName>
    </submittedName>
</protein>
<dbReference type="InterPro" id="IPR014730">
    <property type="entry name" value="ETF_a/b_N"/>
</dbReference>
<dbReference type="Gene3D" id="3.40.50.620">
    <property type="entry name" value="HUPs"/>
    <property type="match status" value="1"/>
</dbReference>
<evidence type="ECO:0000256" key="1">
    <source>
        <dbReference type="ARBA" id="ARBA00022982"/>
    </source>
</evidence>
<keyword evidence="4" id="KW-1185">Reference proteome</keyword>
<proteinExistence type="predicted"/>
<evidence type="ECO:0000313" key="4">
    <source>
        <dbReference type="Proteomes" id="UP000199608"/>
    </source>
</evidence>
<evidence type="ECO:0000313" key="3">
    <source>
        <dbReference type="EMBL" id="SDT88373.1"/>
    </source>
</evidence>
<keyword evidence="1" id="KW-0813">Transport</keyword>
<dbReference type="Proteomes" id="UP000199608">
    <property type="component" value="Unassembled WGS sequence"/>
</dbReference>
<gene>
    <name evidence="3" type="ORF">SAMN04487931_102366</name>
</gene>
<name>A0A1H2DZT8_9BACT</name>
<evidence type="ECO:0000259" key="2">
    <source>
        <dbReference type="SMART" id="SM00893"/>
    </source>
</evidence>
<dbReference type="InterPro" id="IPR014729">
    <property type="entry name" value="Rossmann-like_a/b/a_fold"/>
</dbReference>
<dbReference type="SUPFAM" id="SSF52402">
    <property type="entry name" value="Adenine nucleotide alpha hydrolases-like"/>
    <property type="match status" value="1"/>
</dbReference>
<dbReference type="Pfam" id="PF01012">
    <property type="entry name" value="ETF"/>
    <property type="match status" value="1"/>
</dbReference>
<feature type="domain" description="Electron transfer flavoprotein alpha/beta-subunit N-terminal" evidence="2">
    <location>
        <begin position="23"/>
        <end position="211"/>
    </location>
</feature>
<dbReference type="AlphaFoldDB" id="A0A1H2DZT8"/>
<dbReference type="EMBL" id="FNLL01000002">
    <property type="protein sequence ID" value="SDT88373.1"/>
    <property type="molecule type" value="Genomic_DNA"/>
</dbReference>
<sequence length="251" mass="27368">MHIAVLAKVVPDYEVPAMDFELSNNRAHERFSRMLGLYDENAIETGIQLKAKTSSSLTIISYGTDGDVQFLRKGVAMGADKLILVKGTSDDPSVIAQNLKLAVEELGDVDLILAGQQSADMDRGIVPGILAQMLGATFIPQVGYIESKDDLWNVNQITSTGKRELEFKGLGVLSITSIPENVPRIPAVRAIFAAKKKPVVKLDGVDQGKMALQEISVEIPKSESVCEFINADDPNEAVKTLLNRLTEERFI</sequence>